<reference evidence="1 2" key="1">
    <citation type="submission" date="2018-11" db="EMBL/GenBank/DDBJ databases">
        <authorList>
            <consortium name="Pathogen Informatics"/>
        </authorList>
    </citation>
    <scope>NUCLEOTIDE SEQUENCE [LARGE SCALE GENOMIC DNA]</scope>
</reference>
<protein>
    <submittedName>
        <fullName evidence="1 3">Uncharacterized protein</fullName>
    </submittedName>
</protein>
<dbReference type="OrthoDB" id="5860146at2759"/>
<name>A0A183FRI1_HELPZ</name>
<dbReference type="WBParaSite" id="HPBE_0001044301-mRNA-1">
    <property type="protein sequence ID" value="HPBE_0001044301-mRNA-1"/>
    <property type="gene ID" value="HPBE_0001044301"/>
</dbReference>
<proteinExistence type="predicted"/>
<accession>A0A3P8CKA0</accession>
<sequence length="127" mass="13558">MGVGWRFVALEEQYFGSYVLVVRGMGEIRIVEGVCCGCNQVYYCGELQLPSCSELSNESGNLTDTSSLLEKTFDESSICAMSTPLPKSKPMTLVSPRAESGEAKSKASWFSTGTAVEGRGLGEGPIA</sequence>
<evidence type="ECO:0000313" key="3">
    <source>
        <dbReference type="WBParaSite" id="HPBE_0001044301-mRNA-1"/>
    </source>
</evidence>
<dbReference type="Proteomes" id="UP000050761">
    <property type="component" value="Unassembled WGS sequence"/>
</dbReference>
<organism evidence="2 3">
    <name type="scientific">Heligmosomoides polygyrus</name>
    <name type="common">Parasitic roundworm</name>
    <dbReference type="NCBI Taxonomy" id="6339"/>
    <lineage>
        <taxon>Eukaryota</taxon>
        <taxon>Metazoa</taxon>
        <taxon>Ecdysozoa</taxon>
        <taxon>Nematoda</taxon>
        <taxon>Chromadorea</taxon>
        <taxon>Rhabditida</taxon>
        <taxon>Rhabditina</taxon>
        <taxon>Rhabditomorpha</taxon>
        <taxon>Strongyloidea</taxon>
        <taxon>Heligmosomidae</taxon>
        <taxon>Heligmosomoides</taxon>
    </lineage>
</organism>
<evidence type="ECO:0000313" key="2">
    <source>
        <dbReference type="Proteomes" id="UP000050761"/>
    </source>
</evidence>
<keyword evidence="2" id="KW-1185">Reference proteome</keyword>
<accession>A0A183FRI1</accession>
<dbReference type="EMBL" id="UZAH01026768">
    <property type="protein sequence ID" value="VDO85115.1"/>
    <property type="molecule type" value="Genomic_DNA"/>
</dbReference>
<evidence type="ECO:0000313" key="1">
    <source>
        <dbReference type="EMBL" id="VDO85115.1"/>
    </source>
</evidence>
<reference evidence="3" key="2">
    <citation type="submission" date="2019-09" db="UniProtKB">
        <authorList>
            <consortium name="WormBaseParasite"/>
        </authorList>
    </citation>
    <scope>IDENTIFICATION</scope>
</reference>
<dbReference type="AlphaFoldDB" id="A0A183FRI1"/>
<gene>
    <name evidence="1" type="ORF">HPBE_LOCUS10444</name>
</gene>